<keyword evidence="3" id="KW-1185">Reference proteome</keyword>
<name>A0ABD1YZH0_9MARC</name>
<evidence type="ECO:0000313" key="3">
    <source>
        <dbReference type="Proteomes" id="UP001605036"/>
    </source>
</evidence>
<dbReference type="EMBL" id="JBHFFA010000003">
    <property type="protein sequence ID" value="KAL2635112.1"/>
    <property type="molecule type" value="Genomic_DNA"/>
</dbReference>
<evidence type="ECO:0000256" key="1">
    <source>
        <dbReference type="SAM" id="MobiDB-lite"/>
    </source>
</evidence>
<protein>
    <submittedName>
        <fullName evidence="2">Uncharacterized protein</fullName>
    </submittedName>
</protein>
<reference evidence="2 3" key="1">
    <citation type="submission" date="2024-09" db="EMBL/GenBank/DDBJ databases">
        <title>Chromosome-scale assembly of Riccia fluitans.</title>
        <authorList>
            <person name="Paukszto L."/>
            <person name="Sawicki J."/>
            <person name="Karawczyk K."/>
            <person name="Piernik-Szablinska J."/>
            <person name="Szczecinska M."/>
            <person name="Mazdziarz M."/>
        </authorList>
    </citation>
    <scope>NUCLEOTIDE SEQUENCE [LARGE SCALE GENOMIC DNA]</scope>
    <source>
        <strain evidence="2">Rf_01</strain>
        <tissue evidence="2">Aerial parts of the thallus</tissue>
    </source>
</reference>
<feature type="compositionally biased region" description="Basic residues" evidence="1">
    <location>
        <begin position="69"/>
        <end position="84"/>
    </location>
</feature>
<feature type="region of interest" description="Disordered" evidence="1">
    <location>
        <begin position="65"/>
        <end position="84"/>
    </location>
</feature>
<feature type="compositionally biased region" description="Low complexity" evidence="1">
    <location>
        <begin position="1"/>
        <end position="10"/>
    </location>
</feature>
<comment type="caution">
    <text evidence="2">The sequence shown here is derived from an EMBL/GenBank/DDBJ whole genome shotgun (WGS) entry which is preliminary data.</text>
</comment>
<feature type="region of interest" description="Disordered" evidence="1">
    <location>
        <begin position="1"/>
        <end position="35"/>
    </location>
</feature>
<evidence type="ECO:0000313" key="2">
    <source>
        <dbReference type="EMBL" id="KAL2635112.1"/>
    </source>
</evidence>
<gene>
    <name evidence="2" type="ORF">R1flu_006591</name>
</gene>
<dbReference type="AlphaFoldDB" id="A0ABD1YZH0"/>
<organism evidence="2 3">
    <name type="scientific">Riccia fluitans</name>
    <dbReference type="NCBI Taxonomy" id="41844"/>
    <lineage>
        <taxon>Eukaryota</taxon>
        <taxon>Viridiplantae</taxon>
        <taxon>Streptophyta</taxon>
        <taxon>Embryophyta</taxon>
        <taxon>Marchantiophyta</taxon>
        <taxon>Marchantiopsida</taxon>
        <taxon>Marchantiidae</taxon>
        <taxon>Marchantiales</taxon>
        <taxon>Ricciaceae</taxon>
        <taxon>Riccia</taxon>
    </lineage>
</organism>
<accession>A0ABD1YZH0</accession>
<proteinExistence type="predicted"/>
<sequence>MGDLAGRAAVGHGGGAWRRRRYGMAPSQPPPCGRSGWASELAGGAGRHPAAGSHRRASALRAALTLKRPSGHSRVRKERRGKSL</sequence>
<dbReference type="Proteomes" id="UP001605036">
    <property type="component" value="Unassembled WGS sequence"/>
</dbReference>